<evidence type="ECO:0000256" key="1">
    <source>
        <dbReference type="ARBA" id="ARBA00022801"/>
    </source>
</evidence>
<dbReference type="EMBL" id="JAHCVK010000003">
    <property type="protein sequence ID" value="MBT0653467.1"/>
    <property type="molecule type" value="Genomic_DNA"/>
</dbReference>
<evidence type="ECO:0000259" key="2">
    <source>
        <dbReference type="Pfam" id="PF03061"/>
    </source>
</evidence>
<keyword evidence="1" id="KW-0378">Hydrolase</keyword>
<dbReference type="Gene3D" id="3.10.129.10">
    <property type="entry name" value="Hotdog Thioesterase"/>
    <property type="match status" value="1"/>
</dbReference>
<comment type="caution">
    <text evidence="3">The sequence shown here is derived from an EMBL/GenBank/DDBJ whole genome shotgun (WGS) entry which is preliminary data.</text>
</comment>
<gene>
    <name evidence="3" type="ORF">KI810_10405</name>
</gene>
<dbReference type="InterPro" id="IPR029069">
    <property type="entry name" value="HotDog_dom_sf"/>
</dbReference>
<proteinExistence type="predicted"/>
<protein>
    <submittedName>
        <fullName evidence="3">PaaI family thioesterase</fullName>
    </submittedName>
</protein>
<accession>A0ABS5SDL9</accession>
<keyword evidence="4" id="KW-1185">Reference proteome</keyword>
<dbReference type="SUPFAM" id="SSF54637">
    <property type="entry name" value="Thioesterase/thiol ester dehydrase-isomerase"/>
    <property type="match status" value="1"/>
</dbReference>
<reference evidence="3 4" key="1">
    <citation type="submission" date="2021-05" db="EMBL/GenBank/DDBJ databases">
        <title>The draft genome of Geobacter luticola JCM 17780.</title>
        <authorList>
            <person name="Xu Z."/>
            <person name="Masuda Y."/>
            <person name="Itoh H."/>
            <person name="Senoo K."/>
        </authorList>
    </citation>
    <scope>NUCLEOTIDE SEQUENCE [LARGE SCALE GENOMIC DNA]</scope>
    <source>
        <strain evidence="3 4">JCM 17780</strain>
    </source>
</reference>
<dbReference type="NCBIfam" id="TIGR00369">
    <property type="entry name" value="unchar_dom_1"/>
    <property type="match status" value="1"/>
</dbReference>
<feature type="domain" description="Thioesterase" evidence="2">
    <location>
        <begin position="26"/>
        <end position="99"/>
    </location>
</feature>
<organism evidence="3 4">
    <name type="scientific">Geomobilimonas luticola</name>
    <dbReference type="NCBI Taxonomy" id="1114878"/>
    <lineage>
        <taxon>Bacteria</taxon>
        <taxon>Pseudomonadati</taxon>
        <taxon>Thermodesulfobacteriota</taxon>
        <taxon>Desulfuromonadia</taxon>
        <taxon>Geobacterales</taxon>
        <taxon>Geobacteraceae</taxon>
        <taxon>Geomobilimonas</taxon>
    </lineage>
</organism>
<dbReference type="InterPro" id="IPR006683">
    <property type="entry name" value="Thioestr_dom"/>
</dbReference>
<name>A0ABS5SDL9_9BACT</name>
<dbReference type="CDD" id="cd03443">
    <property type="entry name" value="PaaI_thioesterase"/>
    <property type="match status" value="1"/>
</dbReference>
<evidence type="ECO:0000313" key="4">
    <source>
        <dbReference type="Proteomes" id="UP000756860"/>
    </source>
</evidence>
<dbReference type="InterPro" id="IPR003736">
    <property type="entry name" value="PAAI_dom"/>
</dbReference>
<dbReference type="Proteomes" id="UP000756860">
    <property type="component" value="Unassembled WGS sequence"/>
</dbReference>
<dbReference type="Pfam" id="PF03061">
    <property type="entry name" value="4HBT"/>
    <property type="match status" value="1"/>
</dbReference>
<evidence type="ECO:0000313" key="3">
    <source>
        <dbReference type="EMBL" id="MBT0653467.1"/>
    </source>
</evidence>
<sequence length="117" mass="12777">MKIEKSDHTGTEMSMPFNVKLAQSKGLMHGGAVASLAHTTLAVAIKKQLPVGNDIEIITFSLRFHLPVRGGTIRASGKVVEETERDIRGEVLVYNCHGEKAATFSAAYRKERARKLG</sequence>